<evidence type="ECO:0000256" key="1">
    <source>
        <dbReference type="SAM" id="MobiDB-lite"/>
    </source>
</evidence>
<proteinExistence type="predicted"/>
<evidence type="ECO:0000313" key="3">
    <source>
        <dbReference type="Proteomes" id="UP001472677"/>
    </source>
</evidence>
<comment type="caution">
    <text evidence="2">The sequence shown here is derived from an EMBL/GenBank/DDBJ whole genome shotgun (WGS) entry which is preliminary data.</text>
</comment>
<dbReference type="EMBL" id="JBBPBM010000003">
    <property type="protein sequence ID" value="KAK8593079.1"/>
    <property type="molecule type" value="Genomic_DNA"/>
</dbReference>
<accession>A0ABR2G2V8</accession>
<evidence type="ECO:0000313" key="2">
    <source>
        <dbReference type="EMBL" id="KAK8593079.1"/>
    </source>
</evidence>
<dbReference type="Proteomes" id="UP001472677">
    <property type="component" value="Unassembled WGS sequence"/>
</dbReference>
<protein>
    <submittedName>
        <fullName evidence="2">Uncharacterized protein</fullName>
    </submittedName>
</protein>
<name>A0ABR2G2V8_9ROSI</name>
<organism evidence="2 3">
    <name type="scientific">Hibiscus sabdariffa</name>
    <name type="common">roselle</name>
    <dbReference type="NCBI Taxonomy" id="183260"/>
    <lineage>
        <taxon>Eukaryota</taxon>
        <taxon>Viridiplantae</taxon>
        <taxon>Streptophyta</taxon>
        <taxon>Embryophyta</taxon>
        <taxon>Tracheophyta</taxon>
        <taxon>Spermatophyta</taxon>
        <taxon>Magnoliopsida</taxon>
        <taxon>eudicotyledons</taxon>
        <taxon>Gunneridae</taxon>
        <taxon>Pentapetalae</taxon>
        <taxon>rosids</taxon>
        <taxon>malvids</taxon>
        <taxon>Malvales</taxon>
        <taxon>Malvaceae</taxon>
        <taxon>Malvoideae</taxon>
        <taxon>Hibiscus</taxon>
    </lineage>
</organism>
<keyword evidence="3" id="KW-1185">Reference proteome</keyword>
<reference evidence="2 3" key="1">
    <citation type="journal article" date="2024" name="G3 (Bethesda)">
        <title>Genome assembly of Hibiscus sabdariffa L. provides insights into metabolisms of medicinal natural products.</title>
        <authorList>
            <person name="Kim T."/>
        </authorList>
    </citation>
    <scope>NUCLEOTIDE SEQUENCE [LARGE SCALE GENOMIC DNA]</scope>
    <source>
        <strain evidence="2">TK-2024</strain>
        <tissue evidence="2">Old leaves</tissue>
    </source>
</reference>
<feature type="region of interest" description="Disordered" evidence="1">
    <location>
        <begin position="1"/>
        <end position="33"/>
    </location>
</feature>
<sequence length="100" mass="11186">MDKSQFKPGSTGGKTIKARGSAGRNLNESHRRGFQLKKPVEIKTHSQHVLIEWMHDFSRKLDSNVNISSAIVSDVNVVVFHGEENSSSKVDNLLELLQSR</sequence>
<gene>
    <name evidence="2" type="ORF">V6N12_045166</name>
</gene>